<proteinExistence type="predicted"/>
<protein>
    <submittedName>
        <fullName evidence="1">Uncharacterized protein</fullName>
    </submittedName>
</protein>
<gene>
    <name evidence="1" type="ORF">TKK_016121</name>
</gene>
<organism evidence="1 2">
    <name type="scientific">Trichogramma kaykai</name>
    <dbReference type="NCBI Taxonomy" id="54128"/>
    <lineage>
        <taxon>Eukaryota</taxon>
        <taxon>Metazoa</taxon>
        <taxon>Ecdysozoa</taxon>
        <taxon>Arthropoda</taxon>
        <taxon>Hexapoda</taxon>
        <taxon>Insecta</taxon>
        <taxon>Pterygota</taxon>
        <taxon>Neoptera</taxon>
        <taxon>Endopterygota</taxon>
        <taxon>Hymenoptera</taxon>
        <taxon>Apocrita</taxon>
        <taxon>Proctotrupomorpha</taxon>
        <taxon>Chalcidoidea</taxon>
        <taxon>Trichogrammatidae</taxon>
        <taxon>Trichogramma</taxon>
    </lineage>
</organism>
<comment type="caution">
    <text evidence="1">The sequence shown here is derived from an EMBL/GenBank/DDBJ whole genome shotgun (WGS) entry which is preliminary data.</text>
</comment>
<keyword evidence="2" id="KW-1185">Reference proteome</keyword>
<sequence length="142" mass="16181">MPENCRELVERIGQFELVRKIYVGHCDDGNGGIALMFMGPKMRQPLMECKAFFGDGTFNIRPRDPPNIAQIYIFHIMRYLSLKQQPPRANELQVAVAPASPDPVVNQGVWVNRLPAQADVNAWLHRTEQQQAPIEVPEQLME</sequence>
<dbReference type="Proteomes" id="UP001627154">
    <property type="component" value="Unassembled WGS sequence"/>
</dbReference>
<reference evidence="1 2" key="1">
    <citation type="journal article" date="2024" name="bioRxiv">
        <title>A reference genome for Trichogramma kaykai: A tiny desert-dwelling parasitoid wasp with competing sex-ratio distorters.</title>
        <authorList>
            <person name="Culotta J."/>
            <person name="Lindsey A.R."/>
        </authorList>
    </citation>
    <scope>NUCLEOTIDE SEQUENCE [LARGE SCALE GENOMIC DNA]</scope>
    <source>
        <strain evidence="1 2">KSX58</strain>
    </source>
</reference>
<dbReference type="EMBL" id="JBJJXI010000128">
    <property type="protein sequence ID" value="KAL3388688.1"/>
    <property type="molecule type" value="Genomic_DNA"/>
</dbReference>
<accession>A0ABD2W711</accession>
<evidence type="ECO:0000313" key="2">
    <source>
        <dbReference type="Proteomes" id="UP001627154"/>
    </source>
</evidence>
<name>A0ABD2W711_9HYME</name>
<evidence type="ECO:0000313" key="1">
    <source>
        <dbReference type="EMBL" id="KAL3388688.1"/>
    </source>
</evidence>
<dbReference type="AlphaFoldDB" id="A0ABD2W711"/>